<gene>
    <name evidence="4" type="ORF">COU88_03410</name>
</gene>
<dbReference type="PANTHER" id="PTHR46648">
    <property type="entry name" value="HIT FAMILY PROTEIN 1"/>
    <property type="match status" value="1"/>
</dbReference>
<dbReference type="PRINTS" id="PR00332">
    <property type="entry name" value="HISTRIAD"/>
</dbReference>
<dbReference type="GO" id="GO:0003824">
    <property type="term" value="F:catalytic activity"/>
    <property type="evidence" value="ECO:0007669"/>
    <property type="project" value="InterPro"/>
</dbReference>
<dbReference type="SUPFAM" id="SSF54197">
    <property type="entry name" value="HIT-like"/>
    <property type="match status" value="1"/>
</dbReference>
<dbReference type="AlphaFoldDB" id="A0A2M8KS60"/>
<dbReference type="InterPro" id="IPR001310">
    <property type="entry name" value="Histidine_triad_HIT"/>
</dbReference>
<proteinExistence type="predicted"/>
<sequence length="135" mass="15699">MTKECIFCKIVKHEIPSFCVYEDMDFFGFLDIRPLNLGNSLLIPKKHYQWVYDVPNFGYYWEIAKKISLVTQSIVKSHSINFLTLGYEVPHAHIRIIPRFDNDGHTDGIRLSAVKDISNKEMQKVSKAIYEATTQ</sequence>
<dbReference type="EMBL" id="PFED01000134">
    <property type="protein sequence ID" value="PJE62743.1"/>
    <property type="molecule type" value="Genomic_DNA"/>
</dbReference>
<evidence type="ECO:0000313" key="5">
    <source>
        <dbReference type="Proteomes" id="UP000229554"/>
    </source>
</evidence>
<dbReference type="InterPro" id="IPR036265">
    <property type="entry name" value="HIT-like_sf"/>
</dbReference>
<dbReference type="Proteomes" id="UP000229554">
    <property type="component" value="Unassembled WGS sequence"/>
</dbReference>
<feature type="domain" description="HIT" evidence="3">
    <location>
        <begin position="6"/>
        <end position="106"/>
    </location>
</feature>
<evidence type="ECO:0000256" key="2">
    <source>
        <dbReference type="PROSITE-ProRule" id="PRU00464"/>
    </source>
</evidence>
<evidence type="ECO:0000313" key="4">
    <source>
        <dbReference type="EMBL" id="PJE62743.1"/>
    </source>
</evidence>
<organism evidence="4 5">
    <name type="scientific">Candidatus Roizmanbacteria bacterium CG10_big_fil_rev_8_21_14_0_10_39_6</name>
    <dbReference type="NCBI Taxonomy" id="1974853"/>
    <lineage>
        <taxon>Bacteria</taxon>
        <taxon>Candidatus Roizmaniibacteriota</taxon>
    </lineage>
</organism>
<comment type="caution">
    <text evidence="2">Lacks conserved residue(s) required for the propagation of feature annotation.</text>
</comment>
<protein>
    <submittedName>
        <fullName evidence="4">HIT family protein</fullName>
    </submittedName>
</protein>
<name>A0A2M8KS60_9BACT</name>
<dbReference type="InterPro" id="IPR011146">
    <property type="entry name" value="HIT-like"/>
</dbReference>
<evidence type="ECO:0000259" key="3">
    <source>
        <dbReference type="PROSITE" id="PS51084"/>
    </source>
</evidence>
<evidence type="ECO:0000256" key="1">
    <source>
        <dbReference type="PIRSR" id="PIRSR601310-1"/>
    </source>
</evidence>
<reference evidence="5" key="1">
    <citation type="submission" date="2017-09" db="EMBL/GenBank/DDBJ databases">
        <title>Depth-based differentiation of microbial function through sediment-hosted aquifers and enrichment of novel symbionts in the deep terrestrial subsurface.</title>
        <authorList>
            <person name="Probst A.J."/>
            <person name="Ladd B."/>
            <person name="Jarett J.K."/>
            <person name="Geller-Mcgrath D.E."/>
            <person name="Sieber C.M.K."/>
            <person name="Emerson J.B."/>
            <person name="Anantharaman K."/>
            <person name="Thomas B.C."/>
            <person name="Malmstrom R."/>
            <person name="Stieglmeier M."/>
            <person name="Klingl A."/>
            <person name="Woyke T."/>
            <person name="Ryan C.M."/>
            <person name="Banfield J.F."/>
        </authorList>
    </citation>
    <scope>NUCLEOTIDE SEQUENCE [LARGE SCALE GENOMIC DNA]</scope>
</reference>
<comment type="caution">
    <text evidence="4">The sequence shown here is derived from an EMBL/GenBank/DDBJ whole genome shotgun (WGS) entry which is preliminary data.</text>
</comment>
<accession>A0A2M8KS60</accession>
<dbReference type="GO" id="GO:0009117">
    <property type="term" value="P:nucleotide metabolic process"/>
    <property type="evidence" value="ECO:0007669"/>
    <property type="project" value="TreeGrafter"/>
</dbReference>
<dbReference type="Pfam" id="PF01230">
    <property type="entry name" value="HIT"/>
    <property type="match status" value="1"/>
</dbReference>
<dbReference type="PROSITE" id="PS51084">
    <property type="entry name" value="HIT_2"/>
    <property type="match status" value="1"/>
</dbReference>
<dbReference type="Gene3D" id="3.30.428.10">
    <property type="entry name" value="HIT-like"/>
    <property type="match status" value="1"/>
</dbReference>
<dbReference type="PANTHER" id="PTHR46648:SF1">
    <property type="entry name" value="ADENOSINE 5'-MONOPHOSPHORAMIDASE HNT1"/>
    <property type="match status" value="1"/>
</dbReference>
<feature type="active site" description="Tele-AMP-histidine intermediate" evidence="1">
    <location>
        <position position="93"/>
    </location>
</feature>